<dbReference type="InterPro" id="IPR007462">
    <property type="entry name" value="COV1-like"/>
</dbReference>
<accession>C7NR03</accession>
<reference evidence="3 4" key="1">
    <citation type="journal article" date="2009" name="Stand. Genomic Sci.">
        <title>Complete genome sequence of Halorhabdus utahensis type strain (AX-2).</title>
        <authorList>
            <person name="Anderson I."/>
            <person name="Tindall B.J."/>
            <person name="Pomrenke H."/>
            <person name="Goker M."/>
            <person name="Lapidus A."/>
            <person name="Nolan M."/>
            <person name="Copeland A."/>
            <person name="Glavina Del Rio T."/>
            <person name="Chen F."/>
            <person name="Tice H."/>
            <person name="Cheng J.F."/>
            <person name="Lucas S."/>
            <person name="Chertkov O."/>
            <person name="Bruce D."/>
            <person name="Brettin T."/>
            <person name="Detter J.C."/>
            <person name="Han C."/>
            <person name="Goodwin L."/>
            <person name="Land M."/>
            <person name="Hauser L."/>
            <person name="Chang Y.J."/>
            <person name="Jeffries C.D."/>
            <person name="Pitluck S."/>
            <person name="Pati A."/>
            <person name="Mavromatis K."/>
            <person name="Ivanova N."/>
            <person name="Ovchinnikova G."/>
            <person name="Chen A."/>
            <person name="Palaniappan K."/>
            <person name="Chain P."/>
            <person name="Rohde M."/>
            <person name="Bristow J."/>
            <person name="Eisen J.A."/>
            <person name="Markowitz V."/>
            <person name="Hugenholtz P."/>
            <person name="Kyrpides N.C."/>
            <person name="Klenk H.P."/>
        </authorList>
    </citation>
    <scope>NUCLEOTIDE SEQUENCE [LARGE SCALE GENOMIC DNA]</scope>
    <source>
        <strain evidence="4">DSM 12940 / JCM 11049 / AX-2</strain>
    </source>
</reference>
<dbReference type="Pfam" id="PF04367">
    <property type="entry name" value="DUF502"/>
    <property type="match status" value="1"/>
</dbReference>
<evidence type="ECO:0000256" key="1">
    <source>
        <dbReference type="SAM" id="MobiDB-lite"/>
    </source>
</evidence>
<dbReference type="EMBL" id="CP001687">
    <property type="protein sequence ID" value="ACV12916.1"/>
    <property type="molecule type" value="Genomic_DNA"/>
</dbReference>
<sequence length="269" mass="28960">MSERIQPPHGTDVRERLKQSLVTGLTLTVPLLITVLVVSFIWGFIFGTLQPLTGSLQRVLGLSGDTPEILLQIISVVVVLVFLVIVGWIAESYSGAKAVERRFDRAMGTIPGIGSVYQTFNEMSELVLDADTESFQEIKLVEFPTEGSYATGFVTAETPDQIQQDTGHEGMLTIYVPLAPNPLMGGYVLHVTPDRCIDVDMSVEEGLKAIMTSGVAVGDTATADVESIEYPDSLPDGIVGTEWLSGTTAEDEAPGAEPSRTDDGQEDQP</sequence>
<organism evidence="3 4">
    <name type="scientific">Halorhabdus utahensis (strain DSM 12940 / JCM 11049 / AX-2)</name>
    <dbReference type="NCBI Taxonomy" id="519442"/>
    <lineage>
        <taxon>Archaea</taxon>
        <taxon>Methanobacteriati</taxon>
        <taxon>Methanobacteriota</taxon>
        <taxon>Stenosarchaea group</taxon>
        <taxon>Halobacteria</taxon>
        <taxon>Halobacteriales</taxon>
        <taxon>Haloarculaceae</taxon>
        <taxon>Halorhabdus</taxon>
    </lineage>
</organism>
<dbReference type="Proteomes" id="UP000002071">
    <property type="component" value="Chromosome"/>
</dbReference>
<keyword evidence="4" id="KW-1185">Reference proteome</keyword>
<keyword evidence="2" id="KW-0472">Membrane</keyword>
<name>C7NR03_HALUD</name>
<dbReference type="RefSeq" id="WP_015790478.1">
    <property type="nucleotide sequence ID" value="NC_013158.1"/>
</dbReference>
<feature type="region of interest" description="Disordered" evidence="1">
    <location>
        <begin position="232"/>
        <end position="269"/>
    </location>
</feature>
<dbReference type="GeneID" id="8385061"/>
<dbReference type="PANTHER" id="PTHR31876">
    <property type="entry name" value="COV-LIKE PROTEIN 1"/>
    <property type="match status" value="1"/>
</dbReference>
<feature type="transmembrane region" description="Helical" evidence="2">
    <location>
        <begin position="69"/>
        <end position="90"/>
    </location>
</feature>
<gene>
    <name evidence="3" type="ordered locus">Huta_2755</name>
</gene>
<dbReference type="STRING" id="519442.Huta_2755"/>
<dbReference type="KEGG" id="hut:Huta_2755"/>
<proteinExistence type="predicted"/>
<keyword evidence="2" id="KW-1133">Transmembrane helix</keyword>
<evidence type="ECO:0000313" key="3">
    <source>
        <dbReference type="EMBL" id="ACV12916.1"/>
    </source>
</evidence>
<dbReference type="HOGENOM" id="CLU_068050_2_1_2"/>
<evidence type="ECO:0008006" key="5">
    <source>
        <dbReference type="Google" id="ProtNLM"/>
    </source>
</evidence>
<evidence type="ECO:0000256" key="2">
    <source>
        <dbReference type="SAM" id="Phobius"/>
    </source>
</evidence>
<dbReference type="PANTHER" id="PTHR31876:SF26">
    <property type="entry name" value="PROTEIN LIKE COV 2"/>
    <property type="match status" value="1"/>
</dbReference>
<keyword evidence="2" id="KW-0812">Transmembrane</keyword>
<evidence type="ECO:0000313" key="4">
    <source>
        <dbReference type="Proteomes" id="UP000002071"/>
    </source>
</evidence>
<protein>
    <recommendedName>
        <fullName evidence="5">DUF502 domain-containing protein</fullName>
    </recommendedName>
</protein>
<dbReference type="eggNOG" id="arCOG04755">
    <property type="taxonomic scope" value="Archaea"/>
</dbReference>
<feature type="transmembrane region" description="Helical" evidence="2">
    <location>
        <begin position="21"/>
        <end position="49"/>
    </location>
</feature>
<dbReference type="AlphaFoldDB" id="C7NR03"/>